<evidence type="ECO:0000313" key="2">
    <source>
        <dbReference type="Proteomes" id="UP000683360"/>
    </source>
</evidence>
<dbReference type="SUPFAM" id="SSF101898">
    <property type="entry name" value="NHL repeat"/>
    <property type="match status" value="1"/>
</dbReference>
<dbReference type="InterPro" id="IPR011042">
    <property type="entry name" value="6-blade_b-propeller_TolB-like"/>
</dbReference>
<comment type="caution">
    <text evidence="1">The sequence shown here is derived from an EMBL/GenBank/DDBJ whole genome shotgun (WGS) entry which is preliminary data.</text>
</comment>
<reference evidence="1" key="1">
    <citation type="submission" date="2021-03" db="EMBL/GenBank/DDBJ databases">
        <authorList>
            <person name="Bekaert M."/>
        </authorList>
    </citation>
    <scope>NUCLEOTIDE SEQUENCE</scope>
</reference>
<proteinExistence type="predicted"/>
<gene>
    <name evidence="1" type="ORF">MEDL_32980</name>
</gene>
<organism evidence="1 2">
    <name type="scientific">Mytilus edulis</name>
    <name type="common">Blue mussel</name>
    <dbReference type="NCBI Taxonomy" id="6550"/>
    <lineage>
        <taxon>Eukaryota</taxon>
        <taxon>Metazoa</taxon>
        <taxon>Spiralia</taxon>
        <taxon>Lophotrochozoa</taxon>
        <taxon>Mollusca</taxon>
        <taxon>Bivalvia</taxon>
        <taxon>Autobranchia</taxon>
        <taxon>Pteriomorphia</taxon>
        <taxon>Mytilida</taxon>
        <taxon>Mytiloidea</taxon>
        <taxon>Mytilidae</taxon>
        <taxon>Mytilinae</taxon>
        <taxon>Mytilus</taxon>
    </lineage>
</organism>
<dbReference type="Proteomes" id="UP000683360">
    <property type="component" value="Unassembled WGS sequence"/>
</dbReference>
<dbReference type="Gene3D" id="2.120.10.30">
    <property type="entry name" value="TolB, C-terminal domain"/>
    <property type="match status" value="1"/>
</dbReference>
<keyword evidence="2" id="KW-1185">Reference proteome</keyword>
<dbReference type="EMBL" id="CAJPWZ010001630">
    <property type="protein sequence ID" value="CAG2219501.1"/>
    <property type="molecule type" value="Genomic_DNA"/>
</dbReference>
<dbReference type="AlphaFoldDB" id="A0A8S3SN72"/>
<accession>A0A8S3SN72</accession>
<name>A0A8S3SN72_MYTED</name>
<evidence type="ECO:0000313" key="1">
    <source>
        <dbReference type="EMBL" id="CAG2219501.1"/>
    </source>
</evidence>
<protein>
    <submittedName>
        <fullName evidence="1">Uncharacterized protein</fullName>
    </submittedName>
</protein>
<sequence>MKLNSVFSSLMNKVEQFGKIHIIESNADLQLKYAMIDQAQIQVRWSMRNIHDINLQLKLKFDTQPQSHVTGCLIMSNGKILIADFSQSGKLIEYDDTGKNVVILQTSSLTVDNNQNVYVLSHGSYNLTLIQHDGKQSKEVLNASDDLSTPTAVCYNKKNNLLLNKLPVDIYFKHAMSVWIYWLLFSVKKYFLNSPSTKMTKEQPVPMCPGFYKLNLNLMHMEDISQIERRKEILEDAKVNENEIVQQAITLMVNLIDNRFSRRSCLKTSIQKLKEGFRTNPNHLNTLADLAEMHRQLNVYVEAKLYDDAIQRVLTSNDLKDRKEVAQCFLEQGYECLFEEFGNYELKARLGFKDISKQLIAKVKIASNDRKQSLQNPTHSLLTAQCLLDGM</sequence>